<gene>
    <name evidence="2" type="ORF">KC729_10070</name>
</gene>
<feature type="transmembrane region" description="Helical" evidence="1">
    <location>
        <begin position="222"/>
        <end position="240"/>
    </location>
</feature>
<protein>
    <recommendedName>
        <fullName evidence="4">YfhO family protein</fullName>
    </recommendedName>
</protein>
<feature type="transmembrane region" description="Helical" evidence="1">
    <location>
        <begin position="252"/>
        <end position="274"/>
    </location>
</feature>
<evidence type="ECO:0000313" key="3">
    <source>
        <dbReference type="Proteomes" id="UP000697710"/>
    </source>
</evidence>
<dbReference type="InterPro" id="IPR018580">
    <property type="entry name" value="Uncharacterised_YfhO"/>
</dbReference>
<dbReference type="PANTHER" id="PTHR38454:SF1">
    <property type="entry name" value="INTEGRAL MEMBRANE PROTEIN"/>
    <property type="match status" value="1"/>
</dbReference>
<keyword evidence="1" id="KW-0812">Transmembrane</keyword>
<evidence type="ECO:0000313" key="2">
    <source>
        <dbReference type="EMBL" id="MCA9728017.1"/>
    </source>
</evidence>
<dbReference type="EMBL" id="JAGQHR010000282">
    <property type="protein sequence ID" value="MCA9728017.1"/>
    <property type="molecule type" value="Genomic_DNA"/>
</dbReference>
<feature type="transmembrane region" description="Helical" evidence="1">
    <location>
        <begin position="483"/>
        <end position="502"/>
    </location>
</feature>
<feature type="transmembrane region" description="Helical" evidence="1">
    <location>
        <begin position="163"/>
        <end position="187"/>
    </location>
</feature>
<sequence length="805" mass="88092">MTRWIARRWARLLIVTLGLILCQFVLYGSALVGRTLLLPLDLLALSNVYLPATAEYASVAPGNPTFSDILFEYEMNRRFAATEFRAGRLPLWNPGAYTGVPFANFAKYSPFLLLYYLFDAPWTLAWIQLLTALVAGLGAYAFFREGPRLSFWPAACVAWCVPLSGFFVLWEGFSLVYAAAWFPWLLYAVERTMRAPRRGGVLLALVTCLLVLSGQIDIGGQALLASGLYALVRLGCLHAIPSDRSRRWRRSFERGSALLAGWGLGLCLAAPHLLPLASYARTGARVASRLAGSEERPPVGLSAVFQFFDPNFLGNARSGSIYFGDGNHLESPAAAYVGALSLFVLVPLAWRDRSRRGWCALFTVLTLVALSWDLAIPGLLSLWRAPILSYFSYNRFVFVSGLLLLGLAGIGLESLRRAPGRLLTIGASVAPAVLGVLAIHRLNHWPDPFRALLDGVKQNTVRHHLMGTPEEVDRITRTFQHDTILFVVICAVAILLLVALRLRCQEARVAVGGAIVLELVIFGCGFAPQGRPALYLPPIGPLDSLETADRVLCANCLPPNLNQRFGFRDVRGYDGVDPARLMDLLDLCRDPKIPVPPYGRAQYFVPVVRLTASHEAAVSPILSLANVQVLVFRGTPPASAVTLFHRDDYWAMANPRACPRAFVPARVETVVDAGSRLAKMGNPDFDPRAVAYVETNLDLPGPCSGQATIVDATRPSRLDIHAEMATPGLLVVSDLWDDGWSAEVNGRPAPILRTDHAFRGVILPPGHSDIQMSYRPRSFRDGLFAMIGAVAVTLVWSASALTSKR</sequence>
<name>A0A956M0P7_UNCEI</name>
<accession>A0A956M0P7</accession>
<reference evidence="2" key="1">
    <citation type="submission" date="2020-04" db="EMBL/GenBank/DDBJ databases">
        <authorList>
            <person name="Zhang T."/>
        </authorList>
    </citation>
    <scope>NUCLEOTIDE SEQUENCE</scope>
    <source>
        <strain evidence="2">HKST-UBA01</strain>
    </source>
</reference>
<feature type="transmembrane region" description="Helical" evidence="1">
    <location>
        <begin position="96"/>
        <end position="117"/>
    </location>
</feature>
<feature type="transmembrane region" description="Helical" evidence="1">
    <location>
        <begin position="124"/>
        <end position="143"/>
    </location>
</feature>
<feature type="transmembrane region" description="Helical" evidence="1">
    <location>
        <begin position="12"/>
        <end position="32"/>
    </location>
</feature>
<feature type="transmembrane region" description="Helical" evidence="1">
    <location>
        <begin position="509"/>
        <end position="528"/>
    </location>
</feature>
<comment type="caution">
    <text evidence="2">The sequence shown here is derived from an EMBL/GenBank/DDBJ whole genome shotgun (WGS) entry which is preliminary data.</text>
</comment>
<feature type="transmembrane region" description="Helical" evidence="1">
    <location>
        <begin position="199"/>
        <end position="216"/>
    </location>
</feature>
<feature type="transmembrane region" description="Helical" evidence="1">
    <location>
        <begin position="782"/>
        <end position="801"/>
    </location>
</feature>
<dbReference type="AlphaFoldDB" id="A0A956M0P7"/>
<keyword evidence="1" id="KW-0472">Membrane</keyword>
<feature type="transmembrane region" description="Helical" evidence="1">
    <location>
        <begin position="357"/>
        <end position="376"/>
    </location>
</feature>
<feature type="transmembrane region" description="Helical" evidence="1">
    <location>
        <begin position="396"/>
        <end position="415"/>
    </location>
</feature>
<feature type="transmembrane region" description="Helical" evidence="1">
    <location>
        <begin position="422"/>
        <end position="442"/>
    </location>
</feature>
<proteinExistence type="predicted"/>
<evidence type="ECO:0008006" key="4">
    <source>
        <dbReference type="Google" id="ProtNLM"/>
    </source>
</evidence>
<feature type="transmembrane region" description="Helical" evidence="1">
    <location>
        <begin position="333"/>
        <end position="350"/>
    </location>
</feature>
<keyword evidence="1" id="KW-1133">Transmembrane helix</keyword>
<evidence type="ECO:0000256" key="1">
    <source>
        <dbReference type="SAM" id="Phobius"/>
    </source>
</evidence>
<organism evidence="2 3">
    <name type="scientific">Eiseniibacteriota bacterium</name>
    <dbReference type="NCBI Taxonomy" id="2212470"/>
    <lineage>
        <taxon>Bacteria</taxon>
        <taxon>Candidatus Eiseniibacteriota</taxon>
    </lineage>
</organism>
<reference evidence="2" key="2">
    <citation type="journal article" date="2021" name="Microbiome">
        <title>Successional dynamics and alternative stable states in a saline activated sludge microbial community over 9 years.</title>
        <authorList>
            <person name="Wang Y."/>
            <person name="Ye J."/>
            <person name="Ju F."/>
            <person name="Liu L."/>
            <person name="Boyd J.A."/>
            <person name="Deng Y."/>
            <person name="Parks D.H."/>
            <person name="Jiang X."/>
            <person name="Yin X."/>
            <person name="Woodcroft B.J."/>
            <person name="Tyson G.W."/>
            <person name="Hugenholtz P."/>
            <person name="Polz M.F."/>
            <person name="Zhang T."/>
        </authorList>
    </citation>
    <scope>NUCLEOTIDE SEQUENCE</scope>
    <source>
        <strain evidence="2">HKST-UBA01</strain>
    </source>
</reference>
<dbReference type="Proteomes" id="UP000697710">
    <property type="component" value="Unassembled WGS sequence"/>
</dbReference>
<dbReference type="PANTHER" id="PTHR38454">
    <property type="entry name" value="INTEGRAL MEMBRANE PROTEIN-RELATED"/>
    <property type="match status" value="1"/>
</dbReference>